<protein>
    <recommendedName>
        <fullName evidence="4">DNA repair protein rad9</fullName>
    </recommendedName>
</protein>
<dbReference type="GO" id="GO:0071479">
    <property type="term" value="P:cellular response to ionizing radiation"/>
    <property type="evidence" value="ECO:0007669"/>
    <property type="project" value="TreeGrafter"/>
</dbReference>
<evidence type="ECO:0008006" key="4">
    <source>
        <dbReference type="Google" id="ProtNLM"/>
    </source>
</evidence>
<feature type="compositionally biased region" description="Acidic residues" evidence="1">
    <location>
        <begin position="518"/>
        <end position="533"/>
    </location>
</feature>
<dbReference type="InterPro" id="IPR007268">
    <property type="entry name" value="Rad9/Ddc1"/>
</dbReference>
<dbReference type="PANTHER" id="PTHR15237">
    <property type="entry name" value="DNA REPAIR PROTEIN RAD9"/>
    <property type="match status" value="1"/>
</dbReference>
<feature type="region of interest" description="Disordered" evidence="1">
    <location>
        <begin position="437"/>
        <end position="675"/>
    </location>
</feature>
<proteinExistence type="predicted"/>
<feature type="compositionally biased region" description="Basic and acidic residues" evidence="1">
    <location>
        <begin position="666"/>
        <end position="675"/>
    </location>
</feature>
<organism evidence="2 3">
    <name type="scientific">Jaminaea rosea</name>
    <dbReference type="NCBI Taxonomy" id="1569628"/>
    <lineage>
        <taxon>Eukaryota</taxon>
        <taxon>Fungi</taxon>
        <taxon>Dikarya</taxon>
        <taxon>Basidiomycota</taxon>
        <taxon>Ustilaginomycotina</taxon>
        <taxon>Exobasidiomycetes</taxon>
        <taxon>Microstromatales</taxon>
        <taxon>Microstromatales incertae sedis</taxon>
        <taxon>Jaminaea</taxon>
    </lineage>
</organism>
<dbReference type="GeneID" id="37029884"/>
<feature type="compositionally biased region" description="Polar residues" evidence="1">
    <location>
        <begin position="619"/>
        <end position="629"/>
    </location>
</feature>
<evidence type="ECO:0000313" key="2">
    <source>
        <dbReference type="EMBL" id="PWN29430.1"/>
    </source>
</evidence>
<dbReference type="RefSeq" id="XP_025364042.1">
    <property type="nucleotide sequence ID" value="XM_025508061.1"/>
</dbReference>
<dbReference type="STRING" id="1569628.A0A316UVW2"/>
<dbReference type="OrthoDB" id="60092at2759"/>
<feature type="region of interest" description="Disordered" evidence="1">
    <location>
        <begin position="313"/>
        <end position="425"/>
    </location>
</feature>
<sequence>MEATISADNVKTLQNCLSCLSKINDSINWQANAPHPQQSQSSTHSSRGSFVRISAINAGFSGICAIDLDEAFFDSIRVRHPQGQVTCEIKVKPLLTSLKVATSGGGGGLNLTDRRKLERCQISIIDAGAECRIVVRVHYTQGVVRTQKLTYEQKAAQFPSDRPGDGSFVAVHPQMALTWLHHFSAIRGAEVTIWAHEDNCSVRSKSDEYAPRDGTRKARMTQVTPVLEDFAVYQVKREAYITFNLKEFRAIAQLAEAMNEVLELRFTTDTYPLFINVASSSDSIYANSSTQSIPSVRCEMVLATSPAPQRGMVEAETSAPAAQSYSNGPRELTPQAQDAANEVSRSKDAAVDAVPLDEGADFNGGPNSQPPPSAGADLQPPHESTPRAVSASATAAPLRHRASSPPPRLHASVPAPLPSQEDTNNGLFLGGALPSTQEQGVCGAGESSRAMPPPPLRAGTQQHRAARSEAAIQRLTNVHHSRREIDWETQSQLGGSSRTGTRAGQERERREEQQGHDETEDFDYGGVLDEVEGGTENGHIQVHGSHRQEQEEEDASRTVDETNRQPSAPIQIEERDDPGSYEQREQEADEFLPGSADELEEELPATQPSAPAPQPQPQLRSTATSQRASGMTGGTAESGGAKRKGQAAASSSGDEEESQQQQGGGGEKRFKPMFG</sequence>
<reference evidence="2 3" key="1">
    <citation type="journal article" date="2018" name="Mol. Biol. Evol.">
        <title>Broad Genomic Sampling Reveals a Smut Pathogenic Ancestry of the Fungal Clade Ustilaginomycotina.</title>
        <authorList>
            <person name="Kijpornyongpan T."/>
            <person name="Mondo S.J."/>
            <person name="Barry K."/>
            <person name="Sandor L."/>
            <person name="Lee J."/>
            <person name="Lipzen A."/>
            <person name="Pangilinan J."/>
            <person name="LaButti K."/>
            <person name="Hainaut M."/>
            <person name="Henrissat B."/>
            <person name="Grigoriev I.V."/>
            <person name="Spatafora J.W."/>
            <person name="Aime M.C."/>
        </authorList>
    </citation>
    <scope>NUCLEOTIDE SEQUENCE [LARGE SCALE GENOMIC DNA]</scope>
    <source>
        <strain evidence="2 3">MCA 5214</strain>
    </source>
</reference>
<dbReference type="Pfam" id="PF04139">
    <property type="entry name" value="Rad9"/>
    <property type="match status" value="1"/>
</dbReference>
<feature type="compositionally biased region" description="Polar residues" evidence="1">
    <location>
        <begin position="488"/>
        <end position="502"/>
    </location>
</feature>
<dbReference type="PANTHER" id="PTHR15237:SF0">
    <property type="entry name" value="CELL CYCLE CHECKPOINT CONTROL PROTEIN"/>
    <property type="match status" value="1"/>
</dbReference>
<dbReference type="GO" id="GO:0006281">
    <property type="term" value="P:DNA repair"/>
    <property type="evidence" value="ECO:0007669"/>
    <property type="project" value="TreeGrafter"/>
</dbReference>
<feature type="compositionally biased region" description="Basic and acidic residues" evidence="1">
    <location>
        <begin position="504"/>
        <end position="517"/>
    </location>
</feature>
<evidence type="ECO:0000256" key="1">
    <source>
        <dbReference type="SAM" id="MobiDB-lite"/>
    </source>
</evidence>
<dbReference type="GO" id="GO:0030896">
    <property type="term" value="C:checkpoint clamp complex"/>
    <property type="evidence" value="ECO:0007669"/>
    <property type="project" value="InterPro"/>
</dbReference>
<gene>
    <name evidence="2" type="ORF">BDZ90DRAFT_258351</name>
</gene>
<dbReference type="AlphaFoldDB" id="A0A316UVW2"/>
<dbReference type="Proteomes" id="UP000245884">
    <property type="component" value="Unassembled WGS sequence"/>
</dbReference>
<evidence type="ECO:0000313" key="3">
    <source>
        <dbReference type="Proteomes" id="UP000245884"/>
    </source>
</evidence>
<keyword evidence="3" id="KW-1185">Reference proteome</keyword>
<name>A0A316UVW2_9BASI</name>
<dbReference type="GO" id="GO:0000076">
    <property type="term" value="P:DNA replication checkpoint signaling"/>
    <property type="evidence" value="ECO:0007669"/>
    <property type="project" value="TreeGrafter"/>
</dbReference>
<dbReference type="Gene3D" id="3.70.10.10">
    <property type="match status" value="1"/>
</dbReference>
<dbReference type="GO" id="GO:0031573">
    <property type="term" value="P:mitotic intra-S DNA damage checkpoint signaling"/>
    <property type="evidence" value="ECO:0007669"/>
    <property type="project" value="TreeGrafter"/>
</dbReference>
<accession>A0A316UVW2</accession>
<dbReference type="EMBL" id="KZ819663">
    <property type="protein sequence ID" value="PWN29430.1"/>
    <property type="molecule type" value="Genomic_DNA"/>
</dbReference>